<organism evidence="1 2">
    <name type="scientific">Psychromonas ingrahamii (strain DSM 17664 / CCUG 51855 / 37)</name>
    <dbReference type="NCBI Taxonomy" id="357804"/>
    <lineage>
        <taxon>Bacteria</taxon>
        <taxon>Pseudomonadati</taxon>
        <taxon>Pseudomonadota</taxon>
        <taxon>Gammaproteobacteria</taxon>
        <taxon>Alteromonadales</taxon>
        <taxon>Psychromonadaceae</taxon>
        <taxon>Psychromonas</taxon>
    </lineage>
</organism>
<proteinExistence type="predicted"/>
<dbReference type="eggNOG" id="ENOG5033ZRT">
    <property type="taxonomic scope" value="Bacteria"/>
</dbReference>
<protein>
    <submittedName>
        <fullName evidence="1">Uncharacterized protein</fullName>
    </submittedName>
</protein>
<dbReference type="Proteomes" id="UP000000639">
    <property type="component" value="Chromosome"/>
</dbReference>
<dbReference type="AlphaFoldDB" id="A1SZ59"/>
<gene>
    <name evidence="1" type="ordered locus">Ping_3075</name>
</gene>
<accession>A1SZ59</accession>
<sequence>MRNLRCINMKSETCFGKRSRQPLSQYFYEDEAQNAAEYLKKNYHQDLAPYECNKCGFWHLSPKTRITPSKKCTRCTAGDGTYKETYRTKKEANTRANIISGEQGVDLKVYKCRYGDGWHLTKQFWC</sequence>
<dbReference type="KEGG" id="pin:Ping_3075"/>
<reference evidence="1 2" key="1">
    <citation type="submission" date="2007-01" db="EMBL/GenBank/DDBJ databases">
        <title>Complete sequence of Psychromonas ingrahamii 37.</title>
        <authorList>
            <consortium name="US DOE Joint Genome Institute"/>
            <person name="Copeland A."/>
            <person name="Lucas S."/>
            <person name="Lapidus A."/>
            <person name="Barry K."/>
            <person name="Detter J.C."/>
            <person name="Glavina del Rio T."/>
            <person name="Hammon N."/>
            <person name="Israni S."/>
            <person name="Dalin E."/>
            <person name="Tice H."/>
            <person name="Pitluck S."/>
            <person name="Thompson L.S."/>
            <person name="Brettin T."/>
            <person name="Bruce D."/>
            <person name="Han C."/>
            <person name="Tapia R."/>
            <person name="Schmutz J."/>
            <person name="Larimer F."/>
            <person name="Land M."/>
            <person name="Hauser L."/>
            <person name="Kyrpides N."/>
            <person name="Ivanova N."/>
            <person name="Staley J."/>
            <person name="Richardson P."/>
        </authorList>
    </citation>
    <scope>NUCLEOTIDE SEQUENCE [LARGE SCALE GENOMIC DNA]</scope>
    <source>
        <strain evidence="1 2">37</strain>
    </source>
</reference>
<evidence type="ECO:0000313" key="1">
    <source>
        <dbReference type="EMBL" id="ABM04774.1"/>
    </source>
</evidence>
<evidence type="ECO:0000313" key="2">
    <source>
        <dbReference type="Proteomes" id="UP000000639"/>
    </source>
</evidence>
<dbReference type="HOGENOM" id="CLU_2221418_0_0_6"/>
<keyword evidence="2" id="KW-1185">Reference proteome</keyword>
<name>A1SZ59_PSYIN</name>
<dbReference type="EMBL" id="CP000510">
    <property type="protein sequence ID" value="ABM04774.1"/>
    <property type="molecule type" value="Genomic_DNA"/>
</dbReference>